<keyword evidence="2" id="KW-1003">Cell membrane</keyword>
<dbReference type="EMBL" id="JAWIIV010000004">
    <property type="protein sequence ID" value="MEC4718873.1"/>
    <property type="molecule type" value="Genomic_DNA"/>
</dbReference>
<proteinExistence type="inferred from homology"/>
<feature type="transmembrane region" description="Helical" evidence="6">
    <location>
        <begin position="170"/>
        <end position="188"/>
    </location>
</feature>
<keyword evidence="8" id="KW-1185">Reference proteome</keyword>
<sequence length="229" mass="24482">MNDRFTSLRRPAPAAYAATSVMDVASHKVLRNTYMLLAMTLAFSALAAGTSVALRLPHPGILLTMVGYFGLLFLVNKYRDRGLGVALVFALTGFMGYTLGPVLTHYLNMPNGTQTVMLAMGGTAAAFVGLSAYALVTKRDLSFMGGFLMVGILVAFLASLAAIFLQIPALSLTISAVVVLLMSGMILYETNQIVRGGETNYVMATLSLFVSIFNLFTSLLHLLGFSSND</sequence>
<evidence type="ECO:0000256" key="1">
    <source>
        <dbReference type="ARBA" id="ARBA00004651"/>
    </source>
</evidence>
<dbReference type="Pfam" id="PF01027">
    <property type="entry name" value="Bax1-I"/>
    <property type="match status" value="1"/>
</dbReference>
<keyword evidence="4 6" id="KW-1133">Transmembrane helix</keyword>
<comment type="subcellular location">
    <subcellularLocation>
        <location evidence="1">Cell membrane</location>
        <topology evidence="1">Multi-pass membrane protein</topology>
    </subcellularLocation>
</comment>
<accession>A0ABU6J5S4</accession>
<evidence type="ECO:0000256" key="3">
    <source>
        <dbReference type="ARBA" id="ARBA00022692"/>
    </source>
</evidence>
<evidence type="ECO:0000256" key="5">
    <source>
        <dbReference type="ARBA" id="ARBA00023136"/>
    </source>
</evidence>
<protein>
    <submittedName>
        <fullName evidence="7">Bax inhibitor-1/YccA family protein</fullName>
    </submittedName>
</protein>
<gene>
    <name evidence="7" type="ORF">RY831_06925</name>
</gene>
<comment type="caution">
    <text evidence="7">The sequence shown here is derived from an EMBL/GenBank/DDBJ whole genome shotgun (WGS) entry which is preliminary data.</text>
</comment>
<feature type="transmembrane region" description="Helical" evidence="6">
    <location>
        <begin position="200"/>
        <end position="223"/>
    </location>
</feature>
<dbReference type="PANTHER" id="PTHR23291">
    <property type="entry name" value="BAX INHIBITOR-RELATED"/>
    <property type="match status" value="1"/>
</dbReference>
<reference evidence="7 8" key="1">
    <citation type="submission" date="2023-10" db="EMBL/GenBank/DDBJ databases">
        <title>Noviherbaspirillum sp. CPCC 100848 genome assembly.</title>
        <authorList>
            <person name="Li X.Y."/>
            <person name="Fang X.M."/>
        </authorList>
    </citation>
    <scope>NUCLEOTIDE SEQUENCE [LARGE SCALE GENOMIC DNA]</scope>
    <source>
        <strain evidence="7 8">CPCC 100848</strain>
    </source>
</reference>
<evidence type="ECO:0000256" key="2">
    <source>
        <dbReference type="ARBA" id="ARBA00022475"/>
    </source>
</evidence>
<dbReference type="Proteomes" id="UP001352263">
    <property type="component" value="Unassembled WGS sequence"/>
</dbReference>
<keyword evidence="3 6" id="KW-0812">Transmembrane</keyword>
<keyword evidence="5 6" id="KW-0472">Membrane</keyword>
<dbReference type="InterPro" id="IPR006214">
    <property type="entry name" value="Bax_inhibitor_1-related"/>
</dbReference>
<evidence type="ECO:0000256" key="6">
    <source>
        <dbReference type="RuleBase" id="RU004379"/>
    </source>
</evidence>
<feature type="transmembrane region" description="Helical" evidence="6">
    <location>
        <begin position="115"/>
        <end position="136"/>
    </location>
</feature>
<feature type="transmembrane region" description="Helical" evidence="6">
    <location>
        <begin position="83"/>
        <end position="103"/>
    </location>
</feature>
<feature type="transmembrane region" description="Helical" evidence="6">
    <location>
        <begin position="143"/>
        <end position="164"/>
    </location>
</feature>
<dbReference type="CDD" id="cd10433">
    <property type="entry name" value="YccA_like"/>
    <property type="match status" value="1"/>
</dbReference>
<comment type="similarity">
    <text evidence="6">Belongs to the BI1 family.</text>
</comment>
<evidence type="ECO:0000256" key="4">
    <source>
        <dbReference type="ARBA" id="ARBA00022989"/>
    </source>
</evidence>
<feature type="transmembrane region" description="Helical" evidence="6">
    <location>
        <begin position="60"/>
        <end position="76"/>
    </location>
</feature>
<name>A0ABU6J5S4_9BURK</name>
<evidence type="ECO:0000313" key="8">
    <source>
        <dbReference type="Proteomes" id="UP001352263"/>
    </source>
</evidence>
<feature type="transmembrane region" description="Helical" evidence="6">
    <location>
        <begin position="34"/>
        <end position="54"/>
    </location>
</feature>
<dbReference type="PANTHER" id="PTHR23291:SF115">
    <property type="entry name" value="MODULATOR OF FTSH PROTEASE YCCA"/>
    <property type="match status" value="1"/>
</dbReference>
<evidence type="ECO:0000313" key="7">
    <source>
        <dbReference type="EMBL" id="MEC4718873.1"/>
    </source>
</evidence>
<organism evidence="7 8">
    <name type="scientific">Noviherbaspirillum album</name>
    <dbReference type="NCBI Taxonomy" id="3080276"/>
    <lineage>
        <taxon>Bacteria</taxon>
        <taxon>Pseudomonadati</taxon>
        <taxon>Pseudomonadota</taxon>
        <taxon>Betaproteobacteria</taxon>
        <taxon>Burkholderiales</taxon>
        <taxon>Oxalobacteraceae</taxon>
        <taxon>Noviherbaspirillum</taxon>
    </lineage>
</organism>